<name>A0A816FI77_9BILA</name>
<evidence type="ECO:0000256" key="2">
    <source>
        <dbReference type="SAM" id="Phobius"/>
    </source>
</evidence>
<dbReference type="GO" id="GO:0005829">
    <property type="term" value="C:cytosol"/>
    <property type="evidence" value="ECO:0007669"/>
    <property type="project" value="TreeGrafter"/>
</dbReference>
<dbReference type="PANTHER" id="PTHR43530">
    <property type="entry name" value="QUEUINE TRNA-RIBOSYLTRANSFERASE CATALYTIC SUBUNIT 1"/>
    <property type="match status" value="1"/>
</dbReference>
<feature type="non-terminal residue" evidence="4">
    <location>
        <position position="1"/>
    </location>
</feature>
<dbReference type="Gene3D" id="3.20.20.105">
    <property type="entry name" value="Queuine tRNA-ribosyltransferase-like"/>
    <property type="match status" value="1"/>
</dbReference>
<evidence type="ECO:0000313" key="6">
    <source>
        <dbReference type="EMBL" id="CAF4702770.1"/>
    </source>
</evidence>
<keyword evidence="1" id="KW-0862">Zinc</keyword>
<sequence>MVTLSTDHLPKDKPRYLMGVGFAIDLVVCSALGCDMFDCVFPTRTA</sequence>
<evidence type="ECO:0000313" key="7">
    <source>
        <dbReference type="EMBL" id="CAF4902261.1"/>
    </source>
</evidence>
<keyword evidence="2" id="KW-1133">Transmembrane helix</keyword>
<dbReference type="OrthoDB" id="10249838at2759"/>
<dbReference type="AlphaFoldDB" id="A0A816FI77"/>
<evidence type="ECO:0000259" key="3">
    <source>
        <dbReference type="Pfam" id="PF01702"/>
    </source>
</evidence>
<keyword evidence="2" id="KW-0472">Membrane</keyword>
<protein>
    <recommendedName>
        <fullName evidence="3">tRNA-guanine(15) transglycosylase-like domain-containing protein</fullName>
    </recommendedName>
</protein>
<reference evidence="4" key="1">
    <citation type="submission" date="2021-02" db="EMBL/GenBank/DDBJ databases">
        <authorList>
            <person name="Nowell W R."/>
        </authorList>
    </citation>
    <scope>NUCLEOTIDE SEQUENCE</scope>
</reference>
<dbReference type="InterPro" id="IPR036511">
    <property type="entry name" value="TGT-like_sf"/>
</dbReference>
<evidence type="ECO:0000313" key="4">
    <source>
        <dbReference type="EMBL" id="CAF1661943.1"/>
    </source>
</evidence>
<organism evidence="4 9">
    <name type="scientific">Rotaria magnacalcarata</name>
    <dbReference type="NCBI Taxonomy" id="392030"/>
    <lineage>
        <taxon>Eukaryota</taxon>
        <taxon>Metazoa</taxon>
        <taxon>Spiralia</taxon>
        <taxon>Gnathifera</taxon>
        <taxon>Rotifera</taxon>
        <taxon>Eurotatoria</taxon>
        <taxon>Bdelloidea</taxon>
        <taxon>Philodinida</taxon>
        <taxon>Philodinidae</taxon>
        <taxon>Rotaria</taxon>
    </lineage>
</organism>
<dbReference type="EMBL" id="CAJOBJ010126675">
    <property type="protein sequence ID" value="CAF4702770.1"/>
    <property type="molecule type" value="Genomic_DNA"/>
</dbReference>
<dbReference type="EMBL" id="CAJNOW010018007">
    <property type="protein sequence ID" value="CAF1661943.1"/>
    <property type="molecule type" value="Genomic_DNA"/>
</dbReference>
<dbReference type="Pfam" id="PF01702">
    <property type="entry name" value="TGT"/>
    <property type="match status" value="1"/>
</dbReference>
<keyword evidence="2" id="KW-0812">Transmembrane</keyword>
<dbReference type="GO" id="GO:0008479">
    <property type="term" value="F:tRNA-guanosine(34) queuine transglycosylase activity"/>
    <property type="evidence" value="ECO:0007669"/>
    <property type="project" value="TreeGrafter"/>
</dbReference>
<dbReference type="EMBL" id="CAJOBI010122489">
    <property type="protein sequence ID" value="CAF4684868.1"/>
    <property type="molecule type" value="Genomic_DNA"/>
</dbReference>
<evidence type="ECO:0000313" key="5">
    <source>
        <dbReference type="EMBL" id="CAF4684868.1"/>
    </source>
</evidence>
<dbReference type="Proteomes" id="UP000663834">
    <property type="component" value="Unassembled WGS sequence"/>
</dbReference>
<proteinExistence type="predicted"/>
<dbReference type="EMBL" id="CAJOBJ010237451">
    <property type="protein sequence ID" value="CAF5068418.1"/>
    <property type="molecule type" value="Genomic_DNA"/>
</dbReference>
<dbReference type="EMBL" id="CAJOBJ010176488">
    <property type="protein sequence ID" value="CAF4902261.1"/>
    <property type="molecule type" value="Genomic_DNA"/>
</dbReference>
<evidence type="ECO:0000256" key="1">
    <source>
        <dbReference type="ARBA" id="ARBA00022833"/>
    </source>
</evidence>
<dbReference type="Proteomes" id="UP000676336">
    <property type="component" value="Unassembled WGS sequence"/>
</dbReference>
<comment type="caution">
    <text evidence="4">The sequence shown here is derived from an EMBL/GenBank/DDBJ whole genome shotgun (WGS) entry which is preliminary data.</text>
</comment>
<dbReference type="InterPro" id="IPR002616">
    <property type="entry name" value="tRNA_ribo_trans-like"/>
</dbReference>
<gene>
    <name evidence="6" type="ORF">GIL414_LOCUS43134</name>
    <name evidence="7" type="ORF">GIL414_LOCUS51895</name>
    <name evidence="8" type="ORF">GIL414_LOCUS60967</name>
    <name evidence="4" type="ORF">KQP761_LOCUS32250</name>
    <name evidence="5" type="ORF">SMN809_LOCUS42429</name>
</gene>
<dbReference type="Proteomes" id="UP000681720">
    <property type="component" value="Unassembled WGS sequence"/>
</dbReference>
<feature type="transmembrane region" description="Helical" evidence="2">
    <location>
        <begin position="20"/>
        <end position="41"/>
    </location>
</feature>
<evidence type="ECO:0000313" key="9">
    <source>
        <dbReference type="Proteomes" id="UP000663834"/>
    </source>
</evidence>
<dbReference type="GO" id="GO:0006400">
    <property type="term" value="P:tRNA modification"/>
    <property type="evidence" value="ECO:0007669"/>
    <property type="project" value="InterPro"/>
</dbReference>
<feature type="domain" description="tRNA-guanine(15) transglycosylase-like" evidence="3">
    <location>
        <begin position="1"/>
        <end position="46"/>
    </location>
</feature>
<accession>A0A816FI77</accession>
<evidence type="ECO:0000313" key="8">
    <source>
        <dbReference type="EMBL" id="CAF5068418.1"/>
    </source>
</evidence>
<dbReference type="SUPFAM" id="SSF51713">
    <property type="entry name" value="tRNA-guanine transglycosylase"/>
    <property type="match status" value="1"/>
</dbReference>
<dbReference type="PANTHER" id="PTHR43530:SF1">
    <property type="entry name" value="QUEUINE TRNA-RIBOSYLTRANSFERASE CATALYTIC SUBUNIT 1"/>
    <property type="match status" value="1"/>
</dbReference>
<dbReference type="NCBIfam" id="TIGR00449">
    <property type="entry name" value="tgt_general"/>
    <property type="match status" value="1"/>
</dbReference>